<gene>
    <name evidence="2" type="ORF">P691DRAFT_803248</name>
</gene>
<evidence type="ECO:0000313" key="2">
    <source>
        <dbReference type="EMBL" id="KAF9446949.1"/>
    </source>
</evidence>
<evidence type="ECO:0000256" key="1">
    <source>
        <dbReference type="SAM" id="MobiDB-lite"/>
    </source>
</evidence>
<dbReference type="PANTHER" id="PTHR40422">
    <property type="entry name" value="TRANSLATION MACHINERY-ASSOCIATED PROTEIN 17"/>
    <property type="match status" value="1"/>
</dbReference>
<feature type="region of interest" description="Disordered" evidence="1">
    <location>
        <begin position="97"/>
        <end position="139"/>
    </location>
</feature>
<organism evidence="2 3">
    <name type="scientific">Macrolepiota fuliginosa MF-IS2</name>
    <dbReference type="NCBI Taxonomy" id="1400762"/>
    <lineage>
        <taxon>Eukaryota</taxon>
        <taxon>Fungi</taxon>
        <taxon>Dikarya</taxon>
        <taxon>Basidiomycota</taxon>
        <taxon>Agaricomycotina</taxon>
        <taxon>Agaricomycetes</taxon>
        <taxon>Agaricomycetidae</taxon>
        <taxon>Agaricales</taxon>
        <taxon>Agaricineae</taxon>
        <taxon>Agaricaceae</taxon>
        <taxon>Macrolepiota</taxon>
    </lineage>
</organism>
<feature type="compositionally biased region" description="Acidic residues" evidence="1">
    <location>
        <begin position="130"/>
        <end position="139"/>
    </location>
</feature>
<protein>
    <submittedName>
        <fullName evidence="2">Uncharacterized protein</fullName>
    </submittedName>
</protein>
<dbReference type="Proteomes" id="UP000807342">
    <property type="component" value="Unassembled WGS sequence"/>
</dbReference>
<dbReference type="PANTHER" id="PTHR40422:SF1">
    <property type="entry name" value="TRANSLATION MACHINERY-ASSOCIATED PROTEIN 17"/>
    <property type="match status" value="1"/>
</dbReference>
<keyword evidence="3" id="KW-1185">Reference proteome</keyword>
<comment type="caution">
    <text evidence="2">The sequence shown here is derived from an EMBL/GenBank/DDBJ whole genome shotgun (WGS) entry which is preliminary data.</text>
</comment>
<dbReference type="AlphaFoldDB" id="A0A9P6C2Y6"/>
<name>A0A9P6C2Y6_9AGAR</name>
<dbReference type="GO" id="GO:0030674">
    <property type="term" value="F:protein-macromolecule adaptor activity"/>
    <property type="evidence" value="ECO:0007669"/>
    <property type="project" value="TreeGrafter"/>
</dbReference>
<dbReference type="OrthoDB" id="548474at2759"/>
<dbReference type="EMBL" id="MU151222">
    <property type="protein sequence ID" value="KAF9446949.1"/>
    <property type="molecule type" value="Genomic_DNA"/>
</dbReference>
<evidence type="ECO:0000313" key="3">
    <source>
        <dbReference type="Proteomes" id="UP000807342"/>
    </source>
</evidence>
<sequence length="139" mass="15797">MEYQPRYTQPFTLTEAIGLDVSVITDEIARLHNSLKHLRETQDMLREYQLTEEPDPEIRKALEENEVVIGSQTERISILKMALKEKGVLDNRHYEVPDTPITASTEPSIEREGTRTHNTTNLMDGYDGMGGDEDGGIHL</sequence>
<reference evidence="2" key="1">
    <citation type="submission" date="2020-11" db="EMBL/GenBank/DDBJ databases">
        <authorList>
            <consortium name="DOE Joint Genome Institute"/>
            <person name="Ahrendt S."/>
            <person name="Riley R."/>
            <person name="Andreopoulos W."/>
            <person name="Labutti K."/>
            <person name="Pangilinan J."/>
            <person name="Ruiz-Duenas F.J."/>
            <person name="Barrasa J.M."/>
            <person name="Sanchez-Garcia M."/>
            <person name="Camarero S."/>
            <person name="Miyauchi S."/>
            <person name="Serrano A."/>
            <person name="Linde D."/>
            <person name="Babiker R."/>
            <person name="Drula E."/>
            <person name="Ayuso-Fernandez I."/>
            <person name="Pacheco R."/>
            <person name="Padilla G."/>
            <person name="Ferreira P."/>
            <person name="Barriuso J."/>
            <person name="Kellner H."/>
            <person name="Castanera R."/>
            <person name="Alfaro M."/>
            <person name="Ramirez L."/>
            <person name="Pisabarro A.G."/>
            <person name="Kuo A."/>
            <person name="Tritt A."/>
            <person name="Lipzen A."/>
            <person name="He G."/>
            <person name="Yan M."/>
            <person name="Ng V."/>
            <person name="Cullen D."/>
            <person name="Martin F."/>
            <person name="Rosso M.-N."/>
            <person name="Henrissat B."/>
            <person name="Hibbett D."/>
            <person name="Martinez A.T."/>
            <person name="Grigoriev I.V."/>
        </authorList>
    </citation>
    <scope>NUCLEOTIDE SEQUENCE</scope>
    <source>
        <strain evidence="2">MF-IS2</strain>
    </source>
</reference>
<proteinExistence type="predicted"/>
<accession>A0A9P6C2Y6</accession>
<dbReference type="GO" id="GO:0070682">
    <property type="term" value="P:proteasome regulatory particle assembly"/>
    <property type="evidence" value="ECO:0007669"/>
    <property type="project" value="InterPro"/>
</dbReference>
<dbReference type="InterPro" id="IPR038966">
    <property type="entry name" value="TMA17"/>
</dbReference>